<reference evidence="2 3" key="1">
    <citation type="journal article" date="2015" name="Genome Announc.">
        <title>Expanding the biotechnology potential of lactobacilli through comparative genomics of 213 strains and associated genera.</title>
        <authorList>
            <person name="Sun Z."/>
            <person name="Harris H.M."/>
            <person name="McCann A."/>
            <person name="Guo C."/>
            <person name="Argimon S."/>
            <person name="Zhang W."/>
            <person name="Yang X."/>
            <person name="Jeffery I.B."/>
            <person name="Cooney J.C."/>
            <person name="Kagawa T.F."/>
            <person name="Liu W."/>
            <person name="Song Y."/>
            <person name="Salvetti E."/>
            <person name="Wrobel A."/>
            <person name="Rasinkangas P."/>
            <person name="Parkhill J."/>
            <person name="Rea M.C."/>
            <person name="O'Sullivan O."/>
            <person name="Ritari J."/>
            <person name="Douillard F.P."/>
            <person name="Paul Ross R."/>
            <person name="Yang R."/>
            <person name="Briner A.E."/>
            <person name="Felis G.E."/>
            <person name="de Vos W.M."/>
            <person name="Barrangou R."/>
            <person name="Klaenhammer T.R."/>
            <person name="Caufield P.W."/>
            <person name="Cui Y."/>
            <person name="Zhang H."/>
            <person name="O'Toole P.W."/>
        </authorList>
    </citation>
    <scope>NUCLEOTIDE SEQUENCE [LARGE SCALE GENOMIC DNA]</scope>
    <source>
        <strain evidence="2 3">DSM 18001</strain>
    </source>
</reference>
<dbReference type="PANTHER" id="PTHR43355">
    <property type="entry name" value="FLAVIN REDUCTASE (NADPH)"/>
    <property type="match status" value="1"/>
</dbReference>
<dbReference type="InterPro" id="IPR016040">
    <property type="entry name" value="NAD(P)-bd_dom"/>
</dbReference>
<dbReference type="EMBL" id="JQBX01000014">
    <property type="protein sequence ID" value="KRN93481.1"/>
    <property type="molecule type" value="Genomic_DNA"/>
</dbReference>
<dbReference type="PATRIC" id="fig|331679.3.peg.488"/>
<gene>
    <name evidence="2" type="ORF">IV81_GL000482</name>
</gene>
<feature type="domain" description="NAD(P)-binding" evidence="1">
    <location>
        <begin position="7"/>
        <end position="199"/>
    </location>
</feature>
<dbReference type="InterPro" id="IPR051606">
    <property type="entry name" value="Polyketide_Oxido-like"/>
</dbReference>
<protein>
    <recommendedName>
        <fullName evidence="1">NAD(P)-binding domain-containing protein</fullName>
    </recommendedName>
</protein>
<sequence length="214" mass="23437">MKIGIIGGAGRAGTYIYNEAVERGHDVTAIVRNKERAQHRLGTDAKLLVKDTYALTREDLAPFDAVVDALSVPWGSGQGFEHLDMAAHIVHLLRGTKTLALFIVGSSSLKVNGQLMYETFDEETAQQPWFDGAQYQYFECVFLQMTPDVNWIAVSPSMAFPTGPKTGYVRGKDDLLVDESGNSEISTGNMAAAIIDELEGPKSLHARFTVRDQA</sequence>
<organism evidence="2 3">
    <name type="scientific">Pediococcus stilesii</name>
    <dbReference type="NCBI Taxonomy" id="331679"/>
    <lineage>
        <taxon>Bacteria</taxon>
        <taxon>Bacillati</taxon>
        <taxon>Bacillota</taxon>
        <taxon>Bacilli</taxon>
        <taxon>Lactobacillales</taxon>
        <taxon>Lactobacillaceae</taxon>
        <taxon>Pediococcus</taxon>
    </lineage>
</organism>
<dbReference type="PANTHER" id="PTHR43355:SF2">
    <property type="entry name" value="FLAVIN REDUCTASE (NADPH)"/>
    <property type="match status" value="1"/>
</dbReference>
<evidence type="ECO:0000313" key="2">
    <source>
        <dbReference type="EMBL" id="KRN93481.1"/>
    </source>
</evidence>
<evidence type="ECO:0000259" key="1">
    <source>
        <dbReference type="Pfam" id="PF13460"/>
    </source>
</evidence>
<accession>A0A0R2KVI7</accession>
<proteinExistence type="predicted"/>
<dbReference type="Pfam" id="PF13460">
    <property type="entry name" value="NAD_binding_10"/>
    <property type="match status" value="1"/>
</dbReference>
<keyword evidence="3" id="KW-1185">Reference proteome</keyword>
<comment type="caution">
    <text evidence="2">The sequence shown here is derived from an EMBL/GenBank/DDBJ whole genome shotgun (WGS) entry which is preliminary data.</text>
</comment>
<dbReference type="SUPFAM" id="SSF51735">
    <property type="entry name" value="NAD(P)-binding Rossmann-fold domains"/>
    <property type="match status" value="1"/>
</dbReference>
<dbReference type="InterPro" id="IPR036291">
    <property type="entry name" value="NAD(P)-bd_dom_sf"/>
</dbReference>
<dbReference type="GO" id="GO:0016646">
    <property type="term" value="F:oxidoreductase activity, acting on the CH-NH group of donors, NAD or NADP as acceptor"/>
    <property type="evidence" value="ECO:0007669"/>
    <property type="project" value="TreeGrafter"/>
</dbReference>
<dbReference type="STRING" id="331679.IV81_GL000482"/>
<dbReference type="AlphaFoldDB" id="A0A0R2KVI7"/>
<name>A0A0R2KVI7_9LACO</name>
<dbReference type="RefSeq" id="WP_057803632.1">
    <property type="nucleotide sequence ID" value="NZ_JQBX01000014.1"/>
</dbReference>
<dbReference type="Proteomes" id="UP000051859">
    <property type="component" value="Unassembled WGS sequence"/>
</dbReference>
<dbReference type="Gene3D" id="3.40.50.720">
    <property type="entry name" value="NAD(P)-binding Rossmann-like Domain"/>
    <property type="match status" value="1"/>
</dbReference>
<evidence type="ECO:0000313" key="3">
    <source>
        <dbReference type="Proteomes" id="UP000051859"/>
    </source>
</evidence>